<dbReference type="AlphaFoldDB" id="A0A815J816"/>
<sequence length="277" mass="32124">MLPSIAFTIIWMTNTTLTALITLFIIVVLLIHLYHKRTVAMLLTTNTYVGILTFSIVLLSTSIDIFKADVLGMSVLIDKPLVACQFQGFLLYERCGCCYSSFVLQAIYRLLRVLYPRRLFLQSYKFNSICIIIQWIVCFLLILPSFIYRDAFFVLYESDYFCGLRLFYFVSHQNPQLLQTQQGRRAQRDYIIMRRILFTMIVLLLAGIPNVGLAFLAQFKPNLSGDYYMYRIEWMVPSVSMLTVSIGLVFITPQLKTVVVSCLQRKNQVVPQDNTRF</sequence>
<feature type="transmembrane region" description="Helical" evidence="1">
    <location>
        <begin position="228"/>
        <end position="251"/>
    </location>
</feature>
<organism evidence="2 3">
    <name type="scientific">Adineta ricciae</name>
    <name type="common">Rotifer</name>
    <dbReference type="NCBI Taxonomy" id="249248"/>
    <lineage>
        <taxon>Eukaryota</taxon>
        <taxon>Metazoa</taxon>
        <taxon>Spiralia</taxon>
        <taxon>Gnathifera</taxon>
        <taxon>Rotifera</taxon>
        <taxon>Eurotatoria</taxon>
        <taxon>Bdelloidea</taxon>
        <taxon>Adinetida</taxon>
        <taxon>Adinetidae</taxon>
        <taxon>Adineta</taxon>
    </lineage>
</organism>
<dbReference type="EMBL" id="CAJNOR010003084">
    <property type="protein sequence ID" value="CAF1375622.1"/>
    <property type="molecule type" value="Genomic_DNA"/>
</dbReference>
<evidence type="ECO:0000313" key="3">
    <source>
        <dbReference type="Proteomes" id="UP000663828"/>
    </source>
</evidence>
<gene>
    <name evidence="2" type="ORF">XAT740_LOCUS32785</name>
</gene>
<feature type="transmembrane region" description="Helical" evidence="1">
    <location>
        <begin position="46"/>
        <end position="66"/>
    </location>
</feature>
<dbReference type="Proteomes" id="UP000663828">
    <property type="component" value="Unassembled WGS sequence"/>
</dbReference>
<feature type="transmembrane region" description="Helical" evidence="1">
    <location>
        <begin position="129"/>
        <end position="147"/>
    </location>
</feature>
<protein>
    <recommendedName>
        <fullName evidence="4">G-protein coupled receptors family 1 profile domain-containing protein</fullName>
    </recommendedName>
</protein>
<dbReference type="SUPFAM" id="SSF81321">
    <property type="entry name" value="Family A G protein-coupled receptor-like"/>
    <property type="match status" value="1"/>
</dbReference>
<evidence type="ECO:0008006" key="4">
    <source>
        <dbReference type="Google" id="ProtNLM"/>
    </source>
</evidence>
<evidence type="ECO:0000313" key="2">
    <source>
        <dbReference type="EMBL" id="CAF1375622.1"/>
    </source>
</evidence>
<keyword evidence="1" id="KW-1133">Transmembrane helix</keyword>
<evidence type="ECO:0000256" key="1">
    <source>
        <dbReference type="SAM" id="Phobius"/>
    </source>
</evidence>
<feature type="transmembrane region" description="Helical" evidence="1">
    <location>
        <begin position="6"/>
        <end position="34"/>
    </location>
</feature>
<proteinExistence type="predicted"/>
<reference evidence="2" key="1">
    <citation type="submission" date="2021-02" db="EMBL/GenBank/DDBJ databases">
        <authorList>
            <person name="Nowell W R."/>
        </authorList>
    </citation>
    <scope>NUCLEOTIDE SEQUENCE</scope>
</reference>
<keyword evidence="1" id="KW-0472">Membrane</keyword>
<keyword evidence="1" id="KW-0812">Transmembrane</keyword>
<keyword evidence="3" id="KW-1185">Reference proteome</keyword>
<name>A0A815J816_ADIRI</name>
<comment type="caution">
    <text evidence="2">The sequence shown here is derived from an EMBL/GenBank/DDBJ whole genome shotgun (WGS) entry which is preliminary data.</text>
</comment>
<feature type="transmembrane region" description="Helical" evidence="1">
    <location>
        <begin position="192"/>
        <end position="216"/>
    </location>
</feature>
<accession>A0A815J816</accession>